<accession>A0A2T8HPR7</accession>
<dbReference type="OrthoDB" id="7822595at2"/>
<evidence type="ECO:0000256" key="2">
    <source>
        <dbReference type="ARBA" id="ARBA00022729"/>
    </source>
</evidence>
<keyword evidence="2" id="KW-0732">Signal</keyword>
<organism evidence="4 5">
    <name type="scientific">Pararhodobacter oceanensis</name>
    <dbReference type="NCBI Taxonomy" id="2172121"/>
    <lineage>
        <taxon>Bacteria</taxon>
        <taxon>Pseudomonadati</taxon>
        <taxon>Pseudomonadota</taxon>
        <taxon>Alphaproteobacteria</taxon>
        <taxon>Rhodobacterales</taxon>
        <taxon>Paracoccaceae</taxon>
        <taxon>Pararhodobacter</taxon>
    </lineage>
</organism>
<evidence type="ECO:0000256" key="3">
    <source>
        <dbReference type="ARBA" id="ARBA00022764"/>
    </source>
</evidence>
<evidence type="ECO:0000313" key="4">
    <source>
        <dbReference type="EMBL" id="PVH27403.1"/>
    </source>
</evidence>
<proteinExistence type="predicted"/>
<keyword evidence="3" id="KW-0574">Periplasm</keyword>
<dbReference type="InterPro" id="IPR038404">
    <property type="entry name" value="TRAP_DctP_sf"/>
</dbReference>
<dbReference type="NCBIfam" id="NF037995">
    <property type="entry name" value="TRAP_S1"/>
    <property type="match status" value="1"/>
</dbReference>
<evidence type="ECO:0000256" key="1">
    <source>
        <dbReference type="ARBA" id="ARBA00004418"/>
    </source>
</evidence>
<comment type="caution">
    <text evidence="4">The sequence shown here is derived from an EMBL/GenBank/DDBJ whole genome shotgun (WGS) entry which is preliminary data.</text>
</comment>
<evidence type="ECO:0000313" key="5">
    <source>
        <dbReference type="Proteomes" id="UP000245911"/>
    </source>
</evidence>
<evidence type="ECO:0008006" key="6">
    <source>
        <dbReference type="Google" id="ProtNLM"/>
    </source>
</evidence>
<dbReference type="Gene3D" id="3.40.190.170">
    <property type="entry name" value="Bacterial extracellular solute-binding protein, family 7"/>
    <property type="match status" value="1"/>
</dbReference>
<name>A0A2T8HPR7_9RHOB</name>
<sequence>MSQSGRNDMTAIKSLAFAAALTPLATLAYGADFTLRYSTMGSPTAPLFVCGAQSMMQDLAEASGGRIDFESYHGGTAFANPTLQFEQVVRGVTDISQGPLTYVPGRFALSELATVPLLVEDNVAGSIAMTRLAQTWLAEEFADIHLLAIILTTPYQFHMAAPLDEFTELEGRRMRVSGPGLTALTEAFGGVPAGMPLPEVYEAMQRGVIDGAIAPWTAVPTFHLDEVAQQHIQGDLAVGLTFMGMSHQFYDSLPADLQELVDTHFSGDAVARHEAECFQQIDAQAIAAAQERGNEIIVVSPEDRAAAAERLQPVIERLIDEVEATGRPARDFYEALQAEMANVSAELAAE</sequence>
<dbReference type="Proteomes" id="UP000245911">
    <property type="component" value="Unassembled WGS sequence"/>
</dbReference>
<protein>
    <recommendedName>
        <fullName evidence="6">C4-dicarboxylate ABC transporter substrate-binding protein</fullName>
    </recommendedName>
</protein>
<dbReference type="InterPro" id="IPR018389">
    <property type="entry name" value="DctP_fam"/>
</dbReference>
<dbReference type="PANTHER" id="PTHR33376:SF15">
    <property type="entry name" value="BLL6794 PROTEIN"/>
    <property type="match status" value="1"/>
</dbReference>
<reference evidence="4 5" key="1">
    <citation type="submission" date="2018-04" db="EMBL/GenBank/DDBJ databases">
        <title>Pararhodobacter oceanense sp. nov., isolated from marine intertidal sediment.</title>
        <authorList>
            <person name="Wang X.-L."/>
            <person name="Du Z.-J."/>
        </authorList>
    </citation>
    <scope>NUCLEOTIDE SEQUENCE [LARGE SCALE GENOMIC DNA]</scope>
    <source>
        <strain evidence="4 5">AM505</strain>
    </source>
</reference>
<comment type="subcellular location">
    <subcellularLocation>
        <location evidence="1">Periplasm</location>
    </subcellularLocation>
</comment>
<keyword evidence="5" id="KW-1185">Reference proteome</keyword>
<dbReference type="EMBL" id="QDKM01000013">
    <property type="protein sequence ID" value="PVH27403.1"/>
    <property type="molecule type" value="Genomic_DNA"/>
</dbReference>
<dbReference type="Pfam" id="PF03480">
    <property type="entry name" value="DctP"/>
    <property type="match status" value="1"/>
</dbReference>
<dbReference type="GO" id="GO:0055085">
    <property type="term" value="P:transmembrane transport"/>
    <property type="evidence" value="ECO:0007669"/>
    <property type="project" value="InterPro"/>
</dbReference>
<dbReference type="AlphaFoldDB" id="A0A2T8HPR7"/>
<dbReference type="GO" id="GO:0042597">
    <property type="term" value="C:periplasmic space"/>
    <property type="evidence" value="ECO:0007669"/>
    <property type="project" value="UniProtKB-SubCell"/>
</dbReference>
<dbReference type="PANTHER" id="PTHR33376">
    <property type="match status" value="1"/>
</dbReference>
<gene>
    <name evidence="4" type="ORF">DDE20_17395</name>
</gene>